<accession>A0A4R0MR24</accession>
<name>A0A4R0MR24_9SPHI</name>
<dbReference type="Pfam" id="PF17782">
    <property type="entry name" value="WHD_DprA"/>
    <property type="match status" value="1"/>
</dbReference>
<protein>
    <submittedName>
        <fullName evidence="4">DNA-protecting protein DprA</fullName>
    </submittedName>
</protein>
<feature type="domain" description="DprA winged helix" evidence="3">
    <location>
        <begin position="304"/>
        <end position="358"/>
    </location>
</feature>
<evidence type="ECO:0000256" key="1">
    <source>
        <dbReference type="ARBA" id="ARBA00006525"/>
    </source>
</evidence>
<dbReference type="PANTHER" id="PTHR43022:SF1">
    <property type="entry name" value="PROTEIN SMF"/>
    <property type="match status" value="1"/>
</dbReference>
<evidence type="ECO:0000259" key="3">
    <source>
        <dbReference type="Pfam" id="PF17782"/>
    </source>
</evidence>
<organism evidence="4 5">
    <name type="scientific">Pedobacter frigiditerrae</name>
    <dbReference type="NCBI Taxonomy" id="2530452"/>
    <lineage>
        <taxon>Bacteria</taxon>
        <taxon>Pseudomonadati</taxon>
        <taxon>Bacteroidota</taxon>
        <taxon>Sphingobacteriia</taxon>
        <taxon>Sphingobacteriales</taxon>
        <taxon>Sphingobacteriaceae</taxon>
        <taxon>Pedobacter</taxon>
    </lineage>
</organism>
<dbReference type="Gene3D" id="3.40.50.450">
    <property type="match status" value="1"/>
</dbReference>
<reference evidence="4 5" key="1">
    <citation type="submission" date="2019-02" db="EMBL/GenBank/DDBJ databases">
        <title>Pedobacter sp. RP-1-13 sp. nov., isolated from Arctic soil.</title>
        <authorList>
            <person name="Dahal R.H."/>
        </authorList>
    </citation>
    <scope>NUCLEOTIDE SEQUENCE [LARGE SCALE GENOMIC DNA]</scope>
    <source>
        <strain evidence="4 5">RP-1-13</strain>
    </source>
</reference>
<sequence length="363" mass="40322">MSLVHKIALSLIKNVGPMVAKNLLIHFGSAEAVFTATKEQILKLDGIGEFRVNAILHNDAIEKAEKHIEFIEKHDIQVLFYADDNYPKRLRNCYDAPLLLYYKGTADLNHKRIVSVVGTRNATTYGKLLCKQLAEVLKAYDVIIMSGLAHGIDSAAHKESLAFEIPTVGVLGHGLDRIYPAVHKELTQKMVHNGGLLTEFLPGTNPDRENFPKRNRIIAGIADVTVVVEASLKGGALITAELANSYNRDVYAFPGRVNDEFSEGCNFLIKTNRAALINNPMDLIYYLGWDDEVPKKTEIQVQLPLDLTKDEERIYLILKENALSIDELSLAVNMAQSKLAIILLTLEMQGAIISLPGKMYKIA</sequence>
<dbReference type="GO" id="GO:0009294">
    <property type="term" value="P:DNA-mediated transformation"/>
    <property type="evidence" value="ECO:0007669"/>
    <property type="project" value="InterPro"/>
</dbReference>
<gene>
    <name evidence="4" type="primary">dprA</name>
    <name evidence="4" type="ORF">EZ428_16705</name>
</gene>
<dbReference type="InterPro" id="IPR036388">
    <property type="entry name" value="WH-like_DNA-bd_sf"/>
</dbReference>
<evidence type="ECO:0000313" key="5">
    <source>
        <dbReference type="Proteomes" id="UP000292884"/>
    </source>
</evidence>
<feature type="domain" description="Smf/DprA SLOG" evidence="2">
    <location>
        <begin position="78"/>
        <end position="285"/>
    </location>
</feature>
<dbReference type="EMBL" id="SJSK01000004">
    <property type="protein sequence ID" value="TCC89335.1"/>
    <property type="molecule type" value="Genomic_DNA"/>
</dbReference>
<dbReference type="NCBIfam" id="TIGR00732">
    <property type="entry name" value="dprA"/>
    <property type="match status" value="1"/>
</dbReference>
<dbReference type="InterPro" id="IPR010994">
    <property type="entry name" value="RuvA_2-like"/>
</dbReference>
<comment type="caution">
    <text evidence="4">The sequence shown here is derived from an EMBL/GenBank/DDBJ whole genome shotgun (WGS) entry which is preliminary data.</text>
</comment>
<dbReference type="InterPro" id="IPR057666">
    <property type="entry name" value="DrpA_SLOG"/>
</dbReference>
<dbReference type="SUPFAM" id="SSF102405">
    <property type="entry name" value="MCP/YpsA-like"/>
    <property type="match status" value="1"/>
</dbReference>
<comment type="similarity">
    <text evidence="1">Belongs to the DprA/Smf family.</text>
</comment>
<dbReference type="Proteomes" id="UP000292884">
    <property type="component" value="Unassembled WGS sequence"/>
</dbReference>
<dbReference type="InterPro" id="IPR003488">
    <property type="entry name" value="DprA"/>
</dbReference>
<proteinExistence type="inferred from homology"/>
<dbReference type="SUPFAM" id="SSF47781">
    <property type="entry name" value="RuvA domain 2-like"/>
    <property type="match status" value="1"/>
</dbReference>
<dbReference type="AlphaFoldDB" id="A0A4R0MR24"/>
<dbReference type="Pfam" id="PF02481">
    <property type="entry name" value="DNA_processg_A"/>
    <property type="match status" value="1"/>
</dbReference>
<dbReference type="Gene3D" id="1.10.10.10">
    <property type="entry name" value="Winged helix-like DNA-binding domain superfamily/Winged helix DNA-binding domain"/>
    <property type="match status" value="1"/>
</dbReference>
<dbReference type="InterPro" id="IPR041614">
    <property type="entry name" value="DprA_WH"/>
</dbReference>
<evidence type="ECO:0000259" key="2">
    <source>
        <dbReference type="Pfam" id="PF02481"/>
    </source>
</evidence>
<dbReference type="OrthoDB" id="9785707at2"/>
<evidence type="ECO:0000313" key="4">
    <source>
        <dbReference type="EMBL" id="TCC89335.1"/>
    </source>
</evidence>
<dbReference type="PANTHER" id="PTHR43022">
    <property type="entry name" value="PROTEIN SMF"/>
    <property type="match status" value="1"/>
</dbReference>
<dbReference type="RefSeq" id="WP_131554322.1">
    <property type="nucleotide sequence ID" value="NZ_SJSK01000004.1"/>
</dbReference>
<keyword evidence="5" id="KW-1185">Reference proteome</keyword>